<dbReference type="EMBL" id="GBEZ01023319">
    <property type="protein sequence ID" value="JAC63561.1"/>
    <property type="molecule type" value="Transcribed_RNA"/>
</dbReference>
<name>A0A061QZ42_9CHLO</name>
<evidence type="ECO:0000313" key="2">
    <source>
        <dbReference type="EMBL" id="JAC63561.1"/>
    </source>
</evidence>
<accession>A0A061QZ42</accession>
<gene>
    <name evidence="2" type="ORF">TSPGSL018_20353</name>
</gene>
<evidence type="ECO:0000256" key="1">
    <source>
        <dbReference type="SAM" id="MobiDB-lite"/>
    </source>
</evidence>
<reference evidence="2" key="1">
    <citation type="submission" date="2014-05" db="EMBL/GenBank/DDBJ databases">
        <title>The transcriptome of the halophilic microalga Tetraselmis sp. GSL018 isolated from the Great Salt Lake, Utah.</title>
        <authorList>
            <person name="Jinkerson R.E."/>
            <person name="D'Adamo S."/>
            <person name="Posewitz M.C."/>
        </authorList>
    </citation>
    <scope>NUCLEOTIDE SEQUENCE</scope>
    <source>
        <strain evidence="2">GSL018</strain>
    </source>
</reference>
<feature type="region of interest" description="Disordered" evidence="1">
    <location>
        <begin position="39"/>
        <end position="74"/>
    </location>
</feature>
<organism evidence="2">
    <name type="scientific">Tetraselmis sp. GSL018</name>
    <dbReference type="NCBI Taxonomy" id="582737"/>
    <lineage>
        <taxon>Eukaryota</taxon>
        <taxon>Viridiplantae</taxon>
        <taxon>Chlorophyta</taxon>
        <taxon>core chlorophytes</taxon>
        <taxon>Chlorodendrophyceae</taxon>
        <taxon>Chlorodendrales</taxon>
        <taxon>Chlorodendraceae</taxon>
        <taxon>Tetraselmis</taxon>
    </lineage>
</organism>
<sequence length="84" mass="8563">ASRCAAARLQGPGAGGQGGRQAGACAPPCRARAPVLSLQAPPSARKHAAADPRIPPSPSVPISPLPDKRTNPLPPILPQFQIVY</sequence>
<feature type="non-terminal residue" evidence="2">
    <location>
        <position position="84"/>
    </location>
</feature>
<proteinExistence type="predicted"/>
<protein>
    <submittedName>
        <fullName evidence="2">Uncharacterized protein</fullName>
    </submittedName>
</protein>
<feature type="region of interest" description="Disordered" evidence="1">
    <location>
        <begin position="1"/>
        <end position="26"/>
    </location>
</feature>
<feature type="compositionally biased region" description="Gly residues" evidence="1">
    <location>
        <begin position="12"/>
        <end position="21"/>
    </location>
</feature>
<dbReference type="AlphaFoldDB" id="A0A061QZ42"/>
<feature type="non-terminal residue" evidence="2">
    <location>
        <position position="1"/>
    </location>
</feature>
<feature type="compositionally biased region" description="Pro residues" evidence="1">
    <location>
        <begin position="53"/>
        <end position="64"/>
    </location>
</feature>
<feature type="compositionally biased region" description="Low complexity" evidence="1">
    <location>
        <begin position="1"/>
        <end position="11"/>
    </location>
</feature>